<proteinExistence type="inferred from homology"/>
<dbReference type="OrthoDB" id="411211at2759"/>
<evidence type="ECO:0000313" key="3">
    <source>
        <dbReference type="EMBL" id="SAM62932.1"/>
    </source>
</evidence>
<comment type="similarity">
    <text evidence="1">Belongs to the PHAF1 family.</text>
</comment>
<feature type="region of interest" description="Disordered" evidence="2">
    <location>
        <begin position="532"/>
        <end position="571"/>
    </location>
</feature>
<name>A0A1K0FVW1_9BASI</name>
<evidence type="ECO:0000313" key="6">
    <source>
        <dbReference type="Proteomes" id="UP000658997"/>
    </source>
</evidence>
<dbReference type="PANTHER" id="PTHR13465">
    <property type="entry name" value="UPF0183 PROTEIN"/>
    <property type="match status" value="1"/>
</dbReference>
<dbReference type="Proteomes" id="UP000658997">
    <property type="component" value="Unassembled WGS sequence"/>
</dbReference>
<reference evidence="5" key="2">
    <citation type="submission" date="2016-04" db="EMBL/GenBank/DDBJ databases">
        <authorList>
            <person name="Guldener U."/>
            <person name="Guldener U."/>
        </authorList>
    </citation>
    <scope>NUCLEOTIDE SEQUENCE [LARGE SCALE GENOMIC DNA]</scope>
    <source>
        <strain evidence="5">UB2112</strain>
    </source>
</reference>
<dbReference type="GO" id="GO:0005802">
    <property type="term" value="C:trans-Golgi network"/>
    <property type="evidence" value="ECO:0007669"/>
    <property type="project" value="TreeGrafter"/>
</dbReference>
<dbReference type="PANTHER" id="PTHR13465:SF2">
    <property type="entry name" value="PHAGOSOME ASSEMBLY FACTOR 1"/>
    <property type="match status" value="1"/>
</dbReference>
<dbReference type="GO" id="GO:0043001">
    <property type="term" value="P:Golgi to plasma membrane protein transport"/>
    <property type="evidence" value="ECO:0007669"/>
    <property type="project" value="TreeGrafter"/>
</dbReference>
<organism evidence="3 5">
    <name type="scientific">Ustilago bromivora</name>
    <dbReference type="NCBI Taxonomy" id="307758"/>
    <lineage>
        <taxon>Eukaryota</taxon>
        <taxon>Fungi</taxon>
        <taxon>Dikarya</taxon>
        <taxon>Basidiomycota</taxon>
        <taxon>Ustilaginomycotina</taxon>
        <taxon>Ustilaginomycetes</taxon>
        <taxon>Ustilaginales</taxon>
        <taxon>Ustilaginaceae</taxon>
        <taxon>Ustilago</taxon>
    </lineage>
</organism>
<evidence type="ECO:0000313" key="5">
    <source>
        <dbReference type="Proteomes" id="UP000179920"/>
    </source>
</evidence>
<keyword evidence="6" id="KW-1185">Reference proteome</keyword>
<dbReference type="EMBL" id="ULHB01000198">
    <property type="protein sequence ID" value="SYW85131.1"/>
    <property type="molecule type" value="Genomic_DNA"/>
</dbReference>
<feature type="compositionally biased region" description="Basic and acidic residues" evidence="2">
    <location>
        <begin position="383"/>
        <end position="393"/>
    </location>
</feature>
<reference evidence="4" key="3">
    <citation type="submission" date="2018-08" db="EMBL/GenBank/DDBJ databases">
        <authorList>
            <person name="Guldener U."/>
        </authorList>
    </citation>
    <scope>NUCLEOTIDE SEQUENCE</scope>
    <source>
        <strain evidence="4">UB2</strain>
    </source>
</reference>
<dbReference type="Proteomes" id="UP000179920">
    <property type="component" value="Chromosome I"/>
</dbReference>
<gene>
    <name evidence="4" type="ORF">UBRO2_05702</name>
    <name evidence="3" type="ORF">UBRO_03757</name>
</gene>
<sequence length="603" mass="64815">MSSPIYASSPSSHVRDVRHHSSSFAGPRLDLVLRPSQALGPFKLGHSLWHILNYLRSQQSLFPQINITYDETNPRLSPVAVVVQPNLHLIFHGATQRLVMITLENLDGSTHSAAQIRASSSSSIAAEPSHRPVNLIYNGKLIYSKGSSPSPAVALNRSTLHQILGPTYPGHPEPSSISPDSLVATAYASKDQGASKGPNEFLLTYPGLAFCFALKSNASKDMDVDKLQPVSTIHIFSGTDPNNPQDVIAPISTTPSPLDTITFPTRTHKGTLSPTAAVNDYQGLNTERDRAALDTEAIYVRCPLLEADLIPGRGVVLHCAVASMLSKPSPVSEGSPMSTPLPVANNSYAVELVLGVTTPQDAICDLGTPQKVFYKEDDRMRIHGPRATRDRTSENSNSTIADHGSGNSAADNDDSAFFYNYFDLGIDLLFSKEISRMPSVAEAFGAAAMGQARLEKVICHTNVLGDALFQRYCRCPWRVVPATSTDQRGAGEGGFSFQDHFDSTLNAGQDDRGMELDRGTCAEFRGAAASGSENKIGRKGGARQQAMGKRRDASGESANSPERGEEVNPASQVILDLSTRLVGRQSMVLEVARDGSMVGVVLF</sequence>
<feature type="compositionally biased region" description="Polar residues" evidence="2">
    <location>
        <begin position="394"/>
        <end position="407"/>
    </location>
</feature>
<feature type="region of interest" description="Disordered" evidence="2">
    <location>
        <begin position="383"/>
        <end position="407"/>
    </location>
</feature>
<evidence type="ECO:0000313" key="4">
    <source>
        <dbReference type="EMBL" id="SYW85131.1"/>
    </source>
</evidence>
<reference evidence="3" key="1">
    <citation type="submission" date="2016-04" db="EMBL/GenBank/DDBJ databases">
        <authorList>
            <person name="Evans L.H."/>
            <person name="Alamgir A."/>
            <person name="Owens N."/>
            <person name="Weber N.D."/>
            <person name="Virtaneva K."/>
            <person name="Barbian K."/>
            <person name="Babar A."/>
            <person name="Rosenke K."/>
        </authorList>
    </citation>
    <scope>NUCLEOTIDE SEQUENCE</scope>
    <source>
        <strain evidence="3">UB2112</strain>
    </source>
</reference>
<dbReference type="Pfam" id="PF03676">
    <property type="entry name" value="PHAF1"/>
    <property type="match status" value="2"/>
</dbReference>
<accession>A0A1K0FVW1</accession>
<dbReference type="InterPro" id="IPR039156">
    <property type="entry name" value="PHAF1/BROMI"/>
</dbReference>
<dbReference type="AlphaFoldDB" id="A0A1K0FVW1"/>
<evidence type="ECO:0000256" key="2">
    <source>
        <dbReference type="SAM" id="MobiDB-lite"/>
    </source>
</evidence>
<protein>
    <submittedName>
        <fullName evidence="3">Uncharacterized protein</fullName>
    </submittedName>
</protein>
<evidence type="ECO:0000256" key="1">
    <source>
        <dbReference type="ARBA" id="ARBA00024339"/>
    </source>
</evidence>
<dbReference type="EMBL" id="LT558117">
    <property type="protein sequence ID" value="SAM62932.1"/>
    <property type="molecule type" value="Genomic_DNA"/>
</dbReference>
<dbReference type="InterPro" id="IPR005373">
    <property type="entry name" value="PHAF1"/>
</dbReference>